<dbReference type="Proteomes" id="UP001431209">
    <property type="component" value="Unassembled WGS sequence"/>
</dbReference>
<keyword evidence="1" id="KW-0175">Coiled coil</keyword>
<evidence type="ECO:0000256" key="1">
    <source>
        <dbReference type="SAM" id="Coils"/>
    </source>
</evidence>
<feature type="domain" description="F-box" evidence="2">
    <location>
        <begin position="169"/>
        <end position="201"/>
    </location>
</feature>
<dbReference type="EMBL" id="JAOPGA020000972">
    <property type="protein sequence ID" value="KAL0483631.1"/>
    <property type="molecule type" value="Genomic_DNA"/>
</dbReference>
<sequence length="301" mass="35013">MERQEALQILRERILDIKDRNVDAEDNNQTFALLMNKLNDSSEIQNDHEATSELQQKCNQLEEMVSRYEQQMSEAKSALEEKSNTLKKLLTSNLTNLEALSKREKELEGHLTEYESYIETLQQQIEVQEQTHEELSIQNEELNRAREETHQIQLQDVCSQCIKSRTRFPESMLHKIFEYLGTSSQLLRDVSQVSRSWSFVARFMIENDTIRDINEEFPSPEQTQKQNIRKLDLSQIGATITNNIEEFDFEDDLPNIISKEAVDVLRFDSFEDDNLDGGPDIDSPESLGSRNEYSIIDVLTI</sequence>
<dbReference type="Pfam" id="PF12937">
    <property type="entry name" value="F-box-like"/>
    <property type="match status" value="1"/>
</dbReference>
<accession>A0AAW2Z3D4</accession>
<gene>
    <name evidence="3" type="ORF">AKO1_011439</name>
</gene>
<organism evidence="3 4">
    <name type="scientific">Acrasis kona</name>
    <dbReference type="NCBI Taxonomy" id="1008807"/>
    <lineage>
        <taxon>Eukaryota</taxon>
        <taxon>Discoba</taxon>
        <taxon>Heterolobosea</taxon>
        <taxon>Tetramitia</taxon>
        <taxon>Eutetramitia</taxon>
        <taxon>Acrasidae</taxon>
        <taxon>Acrasis</taxon>
    </lineage>
</organism>
<evidence type="ECO:0000313" key="3">
    <source>
        <dbReference type="EMBL" id="KAL0483631.1"/>
    </source>
</evidence>
<feature type="coiled-coil region" evidence="1">
    <location>
        <begin position="7"/>
        <end position="155"/>
    </location>
</feature>
<evidence type="ECO:0000259" key="2">
    <source>
        <dbReference type="Pfam" id="PF12937"/>
    </source>
</evidence>
<protein>
    <submittedName>
        <fullName evidence="3">DNA double-strand break repair Rad50 ATPase</fullName>
    </submittedName>
</protein>
<keyword evidence="4" id="KW-1185">Reference proteome</keyword>
<dbReference type="AlphaFoldDB" id="A0AAW2Z3D4"/>
<proteinExistence type="predicted"/>
<reference evidence="3 4" key="1">
    <citation type="submission" date="2024-03" db="EMBL/GenBank/DDBJ databases">
        <title>The Acrasis kona genome and developmental transcriptomes reveal deep origins of eukaryotic multicellular pathways.</title>
        <authorList>
            <person name="Sheikh S."/>
            <person name="Fu C.-J."/>
            <person name="Brown M.W."/>
            <person name="Baldauf S.L."/>
        </authorList>
    </citation>
    <scope>NUCLEOTIDE SEQUENCE [LARGE SCALE GENOMIC DNA]</scope>
    <source>
        <strain evidence="3 4">ATCC MYA-3509</strain>
    </source>
</reference>
<evidence type="ECO:0000313" key="4">
    <source>
        <dbReference type="Proteomes" id="UP001431209"/>
    </source>
</evidence>
<dbReference type="InterPro" id="IPR001810">
    <property type="entry name" value="F-box_dom"/>
</dbReference>
<comment type="caution">
    <text evidence="3">The sequence shown here is derived from an EMBL/GenBank/DDBJ whole genome shotgun (WGS) entry which is preliminary data.</text>
</comment>
<name>A0AAW2Z3D4_9EUKA</name>